<evidence type="ECO:0000313" key="2">
    <source>
        <dbReference type="EMBL" id="ACT56827.1"/>
    </source>
</evidence>
<sequence length="38" mass="4427">MPLSFCDLRVIFQEAFFICSLFVVIACFVWIISEIVLN</sequence>
<reference evidence="2 3" key="2">
    <citation type="journal article" date="2011" name="Appl. Environ. Microbiol.">
        <title>Diversity and plasticity of the intracellular plant pathogen and insect symbiont, 'Candidatus Liberibacter asiaticus', revealed by hyper variable prophage genes with intragenic tandem repeats.</title>
        <authorList>
            <person name="Zhou L."/>
            <person name="Powell C.A."/>
            <person name="Hoffman M.T."/>
            <person name="Li W."/>
            <person name="Fan G."/>
            <person name="Liu B."/>
            <person name="Lin H."/>
            <person name="Duan Y."/>
        </authorList>
    </citation>
    <scope>NUCLEOTIDE SEQUENCE [LARGE SCALE GENOMIC DNA]</scope>
    <source>
        <strain evidence="3">psy62</strain>
    </source>
</reference>
<protein>
    <submittedName>
        <fullName evidence="2">Uncharacterized protein</fullName>
    </submittedName>
</protein>
<name>C6XHT4_LIBAP</name>
<dbReference type="KEGG" id="las:CLIBASIA_01195"/>
<keyword evidence="1" id="KW-1133">Transmembrane helix</keyword>
<dbReference type="STRING" id="537021.CLIBASIA_01195"/>
<proteinExistence type="predicted"/>
<feature type="transmembrane region" description="Helical" evidence="1">
    <location>
        <begin position="15"/>
        <end position="37"/>
    </location>
</feature>
<evidence type="ECO:0000313" key="3">
    <source>
        <dbReference type="Proteomes" id="UP000002744"/>
    </source>
</evidence>
<dbReference type="AlphaFoldDB" id="C6XHT4"/>
<gene>
    <name evidence="2" type="ordered locus">CLIBASIA_01195</name>
</gene>
<dbReference type="EMBL" id="CP001677">
    <property type="protein sequence ID" value="ACT56827.1"/>
    <property type="molecule type" value="Genomic_DNA"/>
</dbReference>
<keyword evidence="1" id="KW-0472">Membrane</keyword>
<dbReference type="Proteomes" id="UP000002744">
    <property type="component" value="Chromosome"/>
</dbReference>
<reference evidence="2 3" key="1">
    <citation type="journal article" date="2009" name="Mol. Plant Microbe Interact.">
        <title>Complete genome sequence of citrus huanglongbing bacterium, 'Candidatus Liberibacter asiaticus' obtained through metagenomics.</title>
        <authorList>
            <person name="Duan Y."/>
            <person name="Zhou L."/>
            <person name="Hall D.G."/>
            <person name="Li W."/>
            <person name="Doddapaneni H."/>
            <person name="Lin H."/>
            <person name="Liu L."/>
            <person name="Vahling C.M."/>
            <person name="Gabriel D.W."/>
            <person name="Williams K.P."/>
            <person name="Dickerman A."/>
            <person name="Sun Y."/>
            <person name="Gottwald T."/>
        </authorList>
    </citation>
    <scope>NUCLEOTIDE SEQUENCE [LARGE SCALE GENOMIC DNA]</scope>
    <source>
        <strain evidence="3">psy62</strain>
    </source>
</reference>
<keyword evidence="1" id="KW-0812">Transmembrane</keyword>
<organism evidence="2 3">
    <name type="scientific">Liberibacter asiaticus (strain psy62)</name>
    <dbReference type="NCBI Taxonomy" id="537021"/>
    <lineage>
        <taxon>Bacteria</taxon>
        <taxon>Pseudomonadati</taxon>
        <taxon>Pseudomonadota</taxon>
        <taxon>Alphaproteobacteria</taxon>
        <taxon>Hyphomicrobiales</taxon>
        <taxon>Rhizobiaceae</taxon>
        <taxon>Liberibacter</taxon>
    </lineage>
</organism>
<evidence type="ECO:0000256" key="1">
    <source>
        <dbReference type="SAM" id="Phobius"/>
    </source>
</evidence>
<dbReference type="HOGENOM" id="CLU_3326073_0_0_5"/>
<accession>C6XHT4</accession>